<protein>
    <submittedName>
        <fullName evidence="2">Cysteine proteinase</fullName>
    </submittedName>
</protein>
<dbReference type="STRING" id="1314777.A0A164SIZ7"/>
<dbReference type="PANTHER" id="PTHR11786:SF0">
    <property type="entry name" value="ARYLAMINE N-ACETYLTRANSFERASE 4-RELATED"/>
    <property type="match status" value="1"/>
</dbReference>
<evidence type="ECO:0000313" key="3">
    <source>
        <dbReference type="Proteomes" id="UP000076722"/>
    </source>
</evidence>
<reference evidence="2 3" key="1">
    <citation type="journal article" date="2016" name="Mol. Biol. Evol.">
        <title>Comparative Genomics of Early-Diverging Mushroom-Forming Fungi Provides Insights into the Origins of Lignocellulose Decay Capabilities.</title>
        <authorList>
            <person name="Nagy L.G."/>
            <person name="Riley R."/>
            <person name="Tritt A."/>
            <person name="Adam C."/>
            <person name="Daum C."/>
            <person name="Floudas D."/>
            <person name="Sun H."/>
            <person name="Yadav J.S."/>
            <person name="Pangilinan J."/>
            <person name="Larsson K.H."/>
            <person name="Matsuura K."/>
            <person name="Barry K."/>
            <person name="Labutti K."/>
            <person name="Kuo R."/>
            <person name="Ohm R.A."/>
            <person name="Bhattacharya S.S."/>
            <person name="Shirouzu T."/>
            <person name="Yoshinaga Y."/>
            <person name="Martin F.M."/>
            <person name="Grigoriev I.V."/>
            <person name="Hibbett D.S."/>
        </authorList>
    </citation>
    <scope>NUCLEOTIDE SEQUENCE [LARGE SCALE GENOMIC DNA]</scope>
    <source>
        <strain evidence="2 3">HHB9708</strain>
    </source>
</reference>
<dbReference type="InterPro" id="IPR053710">
    <property type="entry name" value="Arylamine_NAT_domain_sf"/>
</dbReference>
<evidence type="ECO:0000313" key="2">
    <source>
        <dbReference type="EMBL" id="KZS91532.1"/>
    </source>
</evidence>
<dbReference type="AlphaFoldDB" id="A0A164SIZ7"/>
<comment type="similarity">
    <text evidence="1">Belongs to the arylamine N-acetyltransferase family.</text>
</comment>
<dbReference type="InterPro" id="IPR001447">
    <property type="entry name" value="Arylamine_N-AcTrfase"/>
</dbReference>
<dbReference type="PANTHER" id="PTHR11786">
    <property type="entry name" value="N-HYDROXYARYLAMINE O-ACETYLTRANSFERASE"/>
    <property type="match status" value="1"/>
</dbReference>
<accession>A0A164SIZ7</accession>
<name>A0A164SIZ7_9AGAM</name>
<gene>
    <name evidence="2" type="ORF">SISNIDRAFT_414004</name>
</gene>
<evidence type="ECO:0000256" key="1">
    <source>
        <dbReference type="ARBA" id="ARBA00006547"/>
    </source>
</evidence>
<dbReference type="InterPro" id="IPR038765">
    <property type="entry name" value="Papain-like_cys_pep_sf"/>
</dbReference>
<proteinExistence type="inferred from homology"/>
<dbReference type="Pfam" id="PF00797">
    <property type="entry name" value="Acetyltransf_2"/>
    <property type="match status" value="1"/>
</dbReference>
<dbReference type="Gene3D" id="3.30.2140.20">
    <property type="match status" value="1"/>
</dbReference>
<organism evidence="2 3">
    <name type="scientific">Sistotremastrum niveocremeum HHB9708</name>
    <dbReference type="NCBI Taxonomy" id="1314777"/>
    <lineage>
        <taxon>Eukaryota</taxon>
        <taxon>Fungi</taxon>
        <taxon>Dikarya</taxon>
        <taxon>Basidiomycota</taxon>
        <taxon>Agaricomycotina</taxon>
        <taxon>Agaricomycetes</taxon>
        <taxon>Sistotremastrales</taxon>
        <taxon>Sistotremastraceae</taxon>
        <taxon>Sertulicium</taxon>
        <taxon>Sertulicium niveocremeum</taxon>
    </lineage>
</organism>
<sequence length="352" mass="39260">MHVKIHPTTSPYSPEQVLDYLRKIKYEPLPENITAIGETILPTLDNLNKIIRLHLIAFPFDNLSMHYREDHLVPVSSHGVYDTLVTKSNGWGSYCFGHNALLKGILQGLSYLVYSGCGRSNMHRPTLTLTPLTHMVLFVSVAPPEAPAVPQLYLVDVGFGGAFGGSGLIQAVPFFDGSVVDGSAWPEKHRLIRAHHPKSSVSFADATGKNPGGDWAIELCIEDDGTVENPRWVRLYHFWTNEFFEEDCELASFAICRMPGLNPFIDKVICIKCFEVNEEGNNGGRKEKKLGRFVLAGSKVEKRIGRQHETVATFETDEARMEALERFCGVEINAEAQEAFKDSPASLDRNKQ</sequence>
<dbReference type="EMBL" id="KV419415">
    <property type="protein sequence ID" value="KZS91532.1"/>
    <property type="molecule type" value="Genomic_DNA"/>
</dbReference>
<dbReference type="Proteomes" id="UP000076722">
    <property type="component" value="Unassembled WGS sequence"/>
</dbReference>
<keyword evidence="3" id="KW-1185">Reference proteome</keyword>
<dbReference type="GO" id="GO:0016407">
    <property type="term" value="F:acetyltransferase activity"/>
    <property type="evidence" value="ECO:0007669"/>
    <property type="project" value="InterPro"/>
</dbReference>
<dbReference type="OrthoDB" id="10260017at2759"/>
<dbReference type="SUPFAM" id="SSF54001">
    <property type="entry name" value="Cysteine proteinases"/>
    <property type="match status" value="1"/>
</dbReference>